<organism evidence="1 2">
    <name type="scientific">Diphasiastrum complanatum</name>
    <name type="common">Issler's clubmoss</name>
    <name type="synonym">Lycopodium complanatum</name>
    <dbReference type="NCBI Taxonomy" id="34168"/>
    <lineage>
        <taxon>Eukaryota</taxon>
        <taxon>Viridiplantae</taxon>
        <taxon>Streptophyta</taxon>
        <taxon>Embryophyta</taxon>
        <taxon>Tracheophyta</taxon>
        <taxon>Lycopodiopsida</taxon>
        <taxon>Lycopodiales</taxon>
        <taxon>Lycopodiaceae</taxon>
        <taxon>Lycopodioideae</taxon>
        <taxon>Diphasiastrum</taxon>
    </lineage>
</organism>
<proteinExistence type="predicted"/>
<keyword evidence="2" id="KW-1185">Reference proteome</keyword>
<protein>
    <submittedName>
        <fullName evidence="1">Uncharacterized protein</fullName>
    </submittedName>
</protein>
<evidence type="ECO:0000313" key="2">
    <source>
        <dbReference type="Proteomes" id="UP001162992"/>
    </source>
</evidence>
<name>A0ACC2BDT9_DIPCM</name>
<evidence type="ECO:0000313" key="1">
    <source>
        <dbReference type="EMBL" id="KAJ7527895.1"/>
    </source>
</evidence>
<gene>
    <name evidence="1" type="ORF">O6H91_16G075000</name>
</gene>
<sequence length="324" mass="35281">MSVAYKTWEVQTQATMSAGHRTLSVNDQHQGSLAKSSVVSSGCVGVNGCDICNRSQPCRKLLQDLCCKHSAEIKGAVRKAASKEKQSSAQNLARSLEVRSSSGTLYSSSICHESNCLKENSLPDRSGSSWMIANDPCQSCSPSSSSSIGANSSCTSVEESLAGTAEEEVESCRRDTLEDMASLGAFLPPRKGLSRFIGGKSQSFTNLAEVRSIKDLVKPENPYASRRRFSIHSINAFERHRCPPTRISGYGIFKKSVCSSKRSLALALEMSSKENDTEAEDWDLQKSLRPSAENSSSSRSFSVADLQRTGSLLTEFKKHRESRL</sequence>
<comment type="caution">
    <text evidence="1">The sequence shown here is derived from an EMBL/GenBank/DDBJ whole genome shotgun (WGS) entry which is preliminary data.</text>
</comment>
<dbReference type="Proteomes" id="UP001162992">
    <property type="component" value="Chromosome 16"/>
</dbReference>
<dbReference type="EMBL" id="CM055107">
    <property type="protein sequence ID" value="KAJ7527895.1"/>
    <property type="molecule type" value="Genomic_DNA"/>
</dbReference>
<accession>A0ACC2BDT9</accession>
<reference evidence="2" key="1">
    <citation type="journal article" date="2024" name="Proc. Natl. Acad. Sci. U.S.A.">
        <title>Extraordinary preservation of gene collinearity over three hundred million years revealed in homosporous lycophytes.</title>
        <authorList>
            <person name="Li C."/>
            <person name="Wickell D."/>
            <person name="Kuo L.Y."/>
            <person name="Chen X."/>
            <person name="Nie B."/>
            <person name="Liao X."/>
            <person name="Peng D."/>
            <person name="Ji J."/>
            <person name="Jenkins J."/>
            <person name="Williams M."/>
            <person name="Shu S."/>
            <person name="Plott C."/>
            <person name="Barry K."/>
            <person name="Rajasekar S."/>
            <person name="Grimwood J."/>
            <person name="Han X."/>
            <person name="Sun S."/>
            <person name="Hou Z."/>
            <person name="He W."/>
            <person name="Dai G."/>
            <person name="Sun C."/>
            <person name="Schmutz J."/>
            <person name="Leebens-Mack J.H."/>
            <person name="Li F.W."/>
            <person name="Wang L."/>
        </authorList>
    </citation>
    <scope>NUCLEOTIDE SEQUENCE [LARGE SCALE GENOMIC DNA]</scope>
    <source>
        <strain evidence="2">cv. PW_Plant_1</strain>
    </source>
</reference>